<evidence type="ECO:0000313" key="2">
    <source>
        <dbReference type="Proteomes" id="UP000275137"/>
    </source>
</evidence>
<sequence length="159" mass="17769">MASLSDEIKQFIVVRIACYDSPQEVADAVKEEFGVEIDRNQTGSYDPTRSKGKTLGKKWKEVFTRTREQLLKDLSTIPLANPSVRVRELTKLYHLARKNKNSVLAAQHLEQIAKEAGGAYTNKIRLAGATDPGDAPIQHEHKHSGAIQLLRQKQKAHGE</sequence>
<accession>A0A3N0V5P5</accession>
<dbReference type="Proteomes" id="UP000275137">
    <property type="component" value="Unassembled WGS sequence"/>
</dbReference>
<dbReference type="RefSeq" id="WP_123235989.1">
    <property type="nucleotide sequence ID" value="NZ_RJVP01000001.1"/>
</dbReference>
<dbReference type="Pfam" id="PF10045">
    <property type="entry name" value="DUF2280"/>
    <property type="match status" value="1"/>
</dbReference>
<keyword evidence="2" id="KW-1185">Reference proteome</keyword>
<name>A0A3N0V5P5_9PROT</name>
<organism evidence="1 2">
    <name type="scientific">Pseudomethylobacillus aquaticus</name>
    <dbReference type="NCBI Taxonomy" id="2676064"/>
    <lineage>
        <taxon>Bacteria</taxon>
        <taxon>Pseudomonadati</taxon>
        <taxon>Pseudomonadota</taxon>
        <taxon>Betaproteobacteria</taxon>
        <taxon>Nitrosomonadales</taxon>
        <taxon>Methylophilaceae</taxon>
        <taxon>Pseudomethylobacillus</taxon>
    </lineage>
</organism>
<dbReference type="EMBL" id="RJVP01000001">
    <property type="protein sequence ID" value="ROH87995.1"/>
    <property type="molecule type" value="Genomic_DNA"/>
</dbReference>
<evidence type="ECO:0000313" key="1">
    <source>
        <dbReference type="EMBL" id="ROH87995.1"/>
    </source>
</evidence>
<dbReference type="AlphaFoldDB" id="A0A3N0V5P5"/>
<reference evidence="1 2" key="1">
    <citation type="submission" date="2018-10" db="EMBL/GenBank/DDBJ databases">
        <authorList>
            <person name="Chen W.-M."/>
        </authorList>
    </citation>
    <scope>NUCLEOTIDE SEQUENCE [LARGE SCALE GENOMIC DNA]</scope>
    <source>
        <strain evidence="1 2">H-5</strain>
    </source>
</reference>
<comment type="caution">
    <text evidence="1">The sequence shown here is derived from an EMBL/GenBank/DDBJ whole genome shotgun (WGS) entry which is preliminary data.</text>
</comment>
<gene>
    <name evidence="1" type="ORF">ED236_00435</name>
</gene>
<protein>
    <submittedName>
        <fullName evidence="1">DUF2280 domain-containing protein</fullName>
    </submittedName>
</protein>
<proteinExistence type="predicted"/>
<dbReference type="InterPro" id="IPR018738">
    <property type="entry name" value="DUF2280"/>
</dbReference>